<evidence type="ECO:0000313" key="2">
    <source>
        <dbReference type="EMBL" id="GGI04584.1"/>
    </source>
</evidence>
<feature type="transmembrane region" description="Helical" evidence="1">
    <location>
        <begin position="18"/>
        <end position="39"/>
    </location>
</feature>
<feature type="transmembrane region" description="Helical" evidence="1">
    <location>
        <begin position="45"/>
        <end position="66"/>
    </location>
</feature>
<evidence type="ECO:0000256" key="1">
    <source>
        <dbReference type="SAM" id="Phobius"/>
    </source>
</evidence>
<feature type="transmembrane region" description="Helical" evidence="1">
    <location>
        <begin position="235"/>
        <end position="257"/>
    </location>
</feature>
<keyword evidence="1" id="KW-0472">Membrane</keyword>
<dbReference type="EMBL" id="BMDG01000001">
    <property type="protein sequence ID" value="GGI04584.1"/>
    <property type="molecule type" value="Genomic_DNA"/>
</dbReference>
<feature type="transmembrane region" description="Helical" evidence="1">
    <location>
        <begin position="137"/>
        <end position="158"/>
    </location>
</feature>
<comment type="caution">
    <text evidence="2">The sequence shown here is derived from an EMBL/GenBank/DDBJ whole genome shotgun (WGS) entry which is preliminary data.</text>
</comment>
<gene>
    <name evidence="2" type="ORF">GCM10007368_01890</name>
</gene>
<dbReference type="InterPro" id="IPR026898">
    <property type="entry name" value="PrsW"/>
</dbReference>
<reference evidence="3" key="1">
    <citation type="journal article" date="2019" name="Int. J. Syst. Evol. Microbiol.">
        <title>The Global Catalogue of Microorganisms (GCM) 10K type strain sequencing project: providing services to taxonomists for standard genome sequencing and annotation.</title>
        <authorList>
            <consortium name="The Broad Institute Genomics Platform"/>
            <consortium name="The Broad Institute Genome Sequencing Center for Infectious Disease"/>
            <person name="Wu L."/>
            <person name="Ma J."/>
        </authorList>
    </citation>
    <scope>NUCLEOTIDE SEQUENCE [LARGE SCALE GENOMIC DNA]</scope>
    <source>
        <strain evidence="3">CCM 8653</strain>
    </source>
</reference>
<feature type="transmembrane region" description="Helical" evidence="1">
    <location>
        <begin position="211"/>
        <end position="229"/>
    </location>
</feature>
<keyword evidence="1" id="KW-1133">Transmembrane helix</keyword>
<dbReference type="RefSeq" id="WP_188521769.1">
    <property type="nucleotide sequence ID" value="NZ_BMDG01000001.1"/>
</dbReference>
<sequence>MHATPGPPATAVATPRGWWWKALVLGALLWLVTAAVTYWTLNTNLVPTVILLGSFLVPFCVVLYVLERSAGGIDTLRLLAAFFVGGIFGVLGASILESHLSPSWWMYVGVGAIEELVKILVFVVVGVAVIPKTGRSGALLGATVGAGFAAFESAGYAFNASLTRLGRIDLTALLETEAIRGLLTPVGHVLWTAILGAAIFRAATAAGRYRLTGQVVLAYVAVLLLHALWDSMSFIAGYLAIRITGGVHYVLAYGQLLPETADNVGRISTVIYVVGLAVISLVGVLLLRAWGRDDQQVRPSSGTVPSTR</sequence>
<keyword evidence="3" id="KW-1185">Reference proteome</keyword>
<accession>A0ABQ2B2C0</accession>
<dbReference type="Pfam" id="PF13367">
    <property type="entry name" value="PrsW-protease"/>
    <property type="match status" value="1"/>
</dbReference>
<protein>
    <recommendedName>
        <fullName evidence="4">RsiW-degrading membrane proteinase PrsW (M82 family)</fullName>
    </recommendedName>
</protein>
<feature type="transmembrane region" description="Helical" evidence="1">
    <location>
        <begin position="104"/>
        <end position="130"/>
    </location>
</feature>
<dbReference type="Proteomes" id="UP000632535">
    <property type="component" value="Unassembled WGS sequence"/>
</dbReference>
<feature type="transmembrane region" description="Helical" evidence="1">
    <location>
        <begin position="178"/>
        <end position="199"/>
    </location>
</feature>
<dbReference type="PANTHER" id="PTHR36844">
    <property type="entry name" value="PROTEASE PRSW"/>
    <property type="match status" value="1"/>
</dbReference>
<evidence type="ECO:0000313" key="3">
    <source>
        <dbReference type="Proteomes" id="UP000632535"/>
    </source>
</evidence>
<evidence type="ECO:0008006" key="4">
    <source>
        <dbReference type="Google" id="ProtNLM"/>
    </source>
</evidence>
<feature type="transmembrane region" description="Helical" evidence="1">
    <location>
        <begin position="78"/>
        <end position="98"/>
    </location>
</feature>
<organism evidence="2 3">
    <name type="scientific">Isoptericola cucumis</name>
    <dbReference type="NCBI Taxonomy" id="1776856"/>
    <lineage>
        <taxon>Bacteria</taxon>
        <taxon>Bacillati</taxon>
        <taxon>Actinomycetota</taxon>
        <taxon>Actinomycetes</taxon>
        <taxon>Micrococcales</taxon>
        <taxon>Promicromonosporaceae</taxon>
        <taxon>Isoptericola</taxon>
    </lineage>
</organism>
<dbReference type="PANTHER" id="PTHR36844:SF1">
    <property type="entry name" value="PROTEASE PRSW"/>
    <property type="match status" value="1"/>
</dbReference>
<proteinExistence type="predicted"/>
<keyword evidence="1" id="KW-0812">Transmembrane</keyword>
<feature type="transmembrane region" description="Helical" evidence="1">
    <location>
        <begin position="269"/>
        <end position="290"/>
    </location>
</feature>
<name>A0ABQ2B2C0_9MICO</name>